<keyword evidence="2 5" id="KW-0689">Ribosomal protein</keyword>
<dbReference type="HAMAP" id="MF_00373">
    <property type="entry name" value="Ribosomal_bL28"/>
    <property type="match status" value="1"/>
</dbReference>
<evidence type="ECO:0000256" key="5">
    <source>
        <dbReference type="HAMAP-Rule" id="MF_00373"/>
    </source>
</evidence>
<organism evidence="6 7">
    <name type="scientific">Plantactinospora endophytica</name>
    <dbReference type="NCBI Taxonomy" id="673535"/>
    <lineage>
        <taxon>Bacteria</taxon>
        <taxon>Bacillati</taxon>
        <taxon>Actinomycetota</taxon>
        <taxon>Actinomycetes</taxon>
        <taxon>Micromonosporales</taxon>
        <taxon>Micromonosporaceae</taxon>
        <taxon>Plantactinospora</taxon>
    </lineage>
</organism>
<dbReference type="Pfam" id="PF00830">
    <property type="entry name" value="Ribosomal_L28"/>
    <property type="match status" value="1"/>
</dbReference>
<dbReference type="RefSeq" id="WP_203864151.1">
    <property type="nucleotide sequence ID" value="NZ_BONW01000001.1"/>
</dbReference>
<evidence type="ECO:0000256" key="1">
    <source>
        <dbReference type="ARBA" id="ARBA00008760"/>
    </source>
</evidence>
<evidence type="ECO:0000313" key="7">
    <source>
        <dbReference type="Proteomes" id="UP000646749"/>
    </source>
</evidence>
<dbReference type="PANTHER" id="PTHR13528">
    <property type="entry name" value="39S RIBOSOMAL PROTEIN L28, MITOCHONDRIAL"/>
    <property type="match status" value="1"/>
</dbReference>
<dbReference type="InterPro" id="IPR001383">
    <property type="entry name" value="Ribosomal_bL28_bact-type"/>
</dbReference>
<dbReference type="InterPro" id="IPR034704">
    <property type="entry name" value="Ribosomal_bL28/bL31-like_sf"/>
</dbReference>
<dbReference type="Proteomes" id="UP000646749">
    <property type="component" value="Unassembled WGS sequence"/>
</dbReference>
<dbReference type="PANTHER" id="PTHR13528:SF2">
    <property type="entry name" value="LARGE RIBOSOMAL SUBUNIT PROTEIN BL28M"/>
    <property type="match status" value="1"/>
</dbReference>
<name>A0ABQ4DSR9_9ACTN</name>
<sequence length="78" mass="8961">MSRRCVVTGTGPGFGNAVSRSRQRTCRRWSPDLRNHRYWLPSERERVRLTLTARAVRAVDPNGVERVVARLRAAEVMI</sequence>
<proteinExistence type="inferred from homology"/>
<dbReference type="InterPro" id="IPR037147">
    <property type="entry name" value="Ribosomal_bL28_sf"/>
</dbReference>
<dbReference type="GO" id="GO:0005840">
    <property type="term" value="C:ribosome"/>
    <property type="evidence" value="ECO:0007669"/>
    <property type="project" value="UniProtKB-KW"/>
</dbReference>
<evidence type="ECO:0000256" key="4">
    <source>
        <dbReference type="ARBA" id="ARBA00035174"/>
    </source>
</evidence>
<keyword evidence="7" id="KW-1185">Reference proteome</keyword>
<dbReference type="InterPro" id="IPR026569">
    <property type="entry name" value="Ribosomal_bL28"/>
</dbReference>
<dbReference type="Gene3D" id="2.30.170.40">
    <property type="entry name" value="Ribosomal protein L28/L24"/>
    <property type="match status" value="1"/>
</dbReference>
<comment type="caution">
    <text evidence="6">The sequence shown here is derived from an EMBL/GenBank/DDBJ whole genome shotgun (WGS) entry which is preliminary data.</text>
</comment>
<dbReference type="EMBL" id="BONW01000001">
    <property type="protein sequence ID" value="GIG85496.1"/>
    <property type="molecule type" value="Genomic_DNA"/>
</dbReference>
<keyword evidence="3 5" id="KW-0687">Ribonucleoprotein</keyword>
<dbReference type="SUPFAM" id="SSF143800">
    <property type="entry name" value="L28p-like"/>
    <property type="match status" value="1"/>
</dbReference>
<protein>
    <recommendedName>
        <fullName evidence="4 5">Large ribosomal subunit protein bL28</fullName>
    </recommendedName>
</protein>
<evidence type="ECO:0000256" key="2">
    <source>
        <dbReference type="ARBA" id="ARBA00022980"/>
    </source>
</evidence>
<dbReference type="NCBIfam" id="TIGR00009">
    <property type="entry name" value="L28"/>
    <property type="match status" value="1"/>
</dbReference>
<evidence type="ECO:0000256" key="3">
    <source>
        <dbReference type="ARBA" id="ARBA00023274"/>
    </source>
</evidence>
<evidence type="ECO:0000313" key="6">
    <source>
        <dbReference type="EMBL" id="GIG85496.1"/>
    </source>
</evidence>
<gene>
    <name evidence="6" type="primary">rpmB_1</name>
    <name evidence="5" type="synonym">rpmB</name>
    <name evidence="6" type="ORF">Pen02_04320</name>
</gene>
<reference evidence="6 7" key="1">
    <citation type="submission" date="2021-01" db="EMBL/GenBank/DDBJ databases">
        <title>Whole genome shotgun sequence of Plantactinospora endophytica NBRC 110450.</title>
        <authorList>
            <person name="Komaki H."/>
            <person name="Tamura T."/>
        </authorList>
    </citation>
    <scope>NUCLEOTIDE SEQUENCE [LARGE SCALE GENOMIC DNA]</scope>
    <source>
        <strain evidence="6 7">NBRC 110450</strain>
    </source>
</reference>
<accession>A0ABQ4DSR9</accession>
<comment type="similarity">
    <text evidence="1 5">Belongs to the bacterial ribosomal protein bL28 family.</text>
</comment>